<keyword evidence="3" id="KW-1185">Reference proteome</keyword>
<feature type="region of interest" description="Disordered" evidence="1">
    <location>
        <begin position="120"/>
        <end position="147"/>
    </location>
</feature>
<name>A0A9N9IIY9_9GLOM</name>
<evidence type="ECO:0000313" key="3">
    <source>
        <dbReference type="Proteomes" id="UP000789508"/>
    </source>
</evidence>
<sequence length="147" mass="16457">FTKDTELNKHENIQRAVQEALSGKLLQLPSHPDNISENIQQMLPFTLPIKNKAHTKAVVTALHRIYQFDQLPEEYFANLDPLPTNLANLHPAHSHPSQNLPGESFLNNMTSSNNAELAYQATSPQTNPTTTDTLTENNTTEHEYDAA</sequence>
<comment type="caution">
    <text evidence="2">The sequence shown here is derived from an EMBL/GenBank/DDBJ whole genome shotgun (WGS) entry which is preliminary data.</text>
</comment>
<feature type="non-terminal residue" evidence="2">
    <location>
        <position position="1"/>
    </location>
</feature>
<reference evidence="2" key="1">
    <citation type="submission" date="2021-06" db="EMBL/GenBank/DDBJ databases">
        <authorList>
            <person name="Kallberg Y."/>
            <person name="Tangrot J."/>
            <person name="Rosling A."/>
        </authorList>
    </citation>
    <scope>NUCLEOTIDE SEQUENCE</scope>
    <source>
        <strain evidence="2">FL130A</strain>
    </source>
</reference>
<feature type="non-terminal residue" evidence="2">
    <location>
        <position position="147"/>
    </location>
</feature>
<evidence type="ECO:0000313" key="2">
    <source>
        <dbReference type="EMBL" id="CAG8736049.1"/>
    </source>
</evidence>
<gene>
    <name evidence="2" type="ORF">ALEPTO_LOCUS12792</name>
</gene>
<evidence type="ECO:0000256" key="1">
    <source>
        <dbReference type="SAM" id="MobiDB-lite"/>
    </source>
</evidence>
<dbReference type="Proteomes" id="UP000789508">
    <property type="component" value="Unassembled WGS sequence"/>
</dbReference>
<dbReference type="AlphaFoldDB" id="A0A9N9IIY9"/>
<protein>
    <submittedName>
        <fullName evidence="2">10846_t:CDS:1</fullName>
    </submittedName>
</protein>
<feature type="compositionally biased region" description="Low complexity" evidence="1">
    <location>
        <begin position="126"/>
        <end position="138"/>
    </location>
</feature>
<dbReference type="EMBL" id="CAJVPS010032848">
    <property type="protein sequence ID" value="CAG8736049.1"/>
    <property type="molecule type" value="Genomic_DNA"/>
</dbReference>
<proteinExistence type="predicted"/>
<accession>A0A9N9IIY9</accession>
<dbReference type="OrthoDB" id="2448732at2759"/>
<organism evidence="2 3">
    <name type="scientific">Ambispora leptoticha</name>
    <dbReference type="NCBI Taxonomy" id="144679"/>
    <lineage>
        <taxon>Eukaryota</taxon>
        <taxon>Fungi</taxon>
        <taxon>Fungi incertae sedis</taxon>
        <taxon>Mucoromycota</taxon>
        <taxon>Glomeromycotina</taxon>
        <taxon>Glomeromycetes</taxon>
        <taxon>Archaeosporales</taxon>
        <taxon>Ambisporaceae</taxon>
        <taxon>Ambispora</taxon>
    </lineage>
</organism>